<dbReference type="EMBL" id="OX459945">
    <property type="protein sequence ID" value="CAI9179893.1"/>
    <property type="molecule type" value="Genomic_DNA"/>
</dbReference>
<feature type="compositionally biased region" description="Polar residues" evidence="1">
    <location>
        <begin position="121"/>
        <end position="133"/>
    </location>
</feature>
<protein>
    <submittedName>
        <fullName evidence="2">Uncharacterized protein</fullName>
    </submittedName>
</protein>
<name>A0ABN9A277_RANTA</name>
<feature type="region of interest" description="Disordered" evidence="1">
    <location>
        <begin position="1"/>
        <end position="31"/>
    </location>
</feature>
<evidence type="ECO:0000256" key="1">
    <source>
        <dbReference type="SAM" id="MobiDB-lite"/>
    </source>
</evidence>
<feature type="compositionally biased region" description="Basic and acidic residues" evidence="1">
    <location>
        <begin position="1"/>
        <end position="11"/>
    </location>
</feature>
<evidence type="ECO:0000313" key="3">
    <source>
        <dbReference type="Proteomes" id="UP001176941"/>
    </source>
</evidence>
<evidence type="ECO:0000313" key="2">
    <source>
        <dbReference type="EMBL" id="CAI9179893.1"/>
    </source>
</evidence>
<organism evidence="2 3">
    <name type="scientific">Rangifer tarandus platyrhynchus</name>
    <name type="common">Svalbard reindeer</name>
    <dbReference type="NCBI Taxonomy" id="3082113"/>
    <lineage>
        <taxon>Eukaryota</taxon>
        <taxon>Metazoa</taxon>
        <taxon>Chordata</taxon>
        <taxon>Craniata</taxon>
        <taxon>Vertebrata</taxon>
        <taxon>Euteleostomi</taxon>
        <taxon>Mammalia</taxon>
        <taxon>Eutheria</taxon>
        <taxon>Laurasiatheria</taxon>
        <taxon>Artiodactyla</taxon>
        <taxon>Ruminantia</taxon>
        <taxon>Pecora</taxon>
        <taxon>Cervidae</taxon>
        <taxon>Odocoileinae</taxon>
        <taxon>Rangifer</taxon>
    </lineage>
</organism>
<sequence>MLIEPPERADMHSSPSRFPPAGKIHPQPTEAHRSLQWVRSQDGRSCQTIGHQKTRGFFPPIATATPDLLSLPPLPGARWHLPQGLVTMPLSCPGSAGGHSGSVFAESPVEHVPTGGGAPQSRPSASTRGSKSLTIGKGREGSPSVSDAQRSFVS</sequence>
<dbReference type="Proteomes" id="UP001176941">
    <property type="component" value="Chromosome 9"/>
</dbReference>
<gene>
    <name evidence="2" type="ORF">MRATA1EN1_LOCUS28855</name>
</gene>
<feature type="compositionally biased region" description="Polar residues" evidence="1">
    <location>
        <begin position="143"/>
        <end position="154"/>
    </location>
</feature>
<keyword evidence="3" id="KW-1185">Reference proteome</keyword>
<proteinExistence type="predicted"/>
<reference evidence="2" key="1">
    <citation type="submission" date="2023-04" db="EMBL/GenBank/DDBJ databases">
        <authorList>
            <consortium name="ELIXIR-Norway"/>
        </authorList>
    </citation>
    <scope>NUCLEOTIDE SEQUENCE [LARGE SCALE GENOMIC DNA]</scope>
</reference>
<feature type="region of interest" description="Disordered" evidence="1">
    <location>
        <begin position="89"/>
        <end position="154"/>
    </location>
</feature>
<accession>A0ABN9A277</accession>